<name>A0A0F7SH31_PHARH</name>
<protein>
    <submittedName>
        <fullName evidence="2">Uncharacterized protein</fullName>
    </submittedName>
</protein>
<proteinExistence type="predicted"/>
<sequence length="69" mass="7356">MLGRSHPRERASWQPARSVAVPAEGESPPSAAVHVFERVGNLKEVSTGFSVRPAQGMIMQTGPSAELTN</sequence>
<evidence type="ECO:0000313" key="2">
    <source>
        <dbReference type="EMBL" id="CDZ96669.1"/>
    </source>
</evidence>
<feature type="region of interest" description="Disordered" evidence="1">
    <location>
        <begin position="1"/>
        <end position="28"/>
    </location>
</feature>
<reference evidence="2" key="1">
    <citation type="submission" date="2014-08" db="EMBL/GenBank/DDBJ databases">
        <authorList>
            <person name="Sharma Rahul"/>
            <person name="Thines Marco"/>
        </authorList>
    </citation>
    <scope>NUCLEOTIDE SEQUENCE</scope>
</reference>
<organism evidence="2">
    <name type="scientific">Phaffia rhodozyma</name>
    <name type="common">Yeast</name>
    <name type="synonym">Xanthophyllomyces dendrorhous</name>
    <dbReference type="NCBI Taxonomy" id="264483"/>
    <lineage>
        <taxon>Eukaryota</taxon>
        <taxon>Fungi</taxon>
        <taxon>Dikarya</taxon>
        <taxon>Basidiomycota</taxon>
        <taxon>Agaricomycotina</taxon>
        <taxon>Tremellomycetes</taxon>
        <taxon>Cystofilobasidiales</taxon>
        <taxon>Mrakiaceae</taxon>
        <taxon>Phaffia</taxon>
    </lineage>
</organism>
<evidence type="ECO:0000256" key="1">
    <source>
        <dbReference type="SAM" id="MobiDB-lite"/>
    </source>
</evidence>
<accession>A0A0F7SH31</accession>
<dbReference type="AlphaFoldDB" id="A0A0F7SH31"/>
<feature type="compositionally biased region" description="Basic and acidic residues" evidence="1">
    <location>
        <begin position="1"/>
        <end position="11"/>
    </location>
</feature>
<dbReference type="EMBL" id="LN483165">
    <property type="protein sequence ID" value="CDZ96669.1"/>
    <property type="molecule type" value="Genomic_DNA"/>
</dbReference>